<accession>A0A5B8UJN7</accession>
<reference evidence="2 3" key="1">
    <citation type="journal article" date="2015" name="Int. J. Syst. Evol. Microbiol.">
        <title>Flavisolibacter ginsenosidimutans sp. nov., with ginsenoside-converting activity isolated from soil used for cultivating ginseng.</title>
        <authorList>
            <person name="Zhao Y."/>
            <person name="Liu Q."/>
            <person name="Kang M.S."/>
            <person name="Jin F."/>
            <person name="Yu H."/>
            <person name="Im W.T."/>
        </authorList>
    </citation>
    <scope>NUCLEOTIDE SEQUENCE [LARGE SCALE GENOMIC DNA]</scope>
    <source>
        <strain evidence="2 3">Gsoil 636</strain>
    </source>
</reference>
<dbReference type="OrthoDB" id="9757728at2"/>
<sequence length="1782" mass="199388">MGYTESIDAIRKAREERDQSKDELYALQMQYLMLSREQKKAAAKDVIEDAATAKQIDALRKEIAALQKKIDEINAQLAKRTTPEARLKERLDTLHALEDELQSLENKIAGIQNELENGELSDEERKRLNAQLDELKAQEKAIQDKISALQQEMENLRAQLANTPPAESLEADKRGLQAQIDRLKKQIEVIIAQANPFRPDESERLKALKDEIARKRTETKRRETVVAGNIGDLFRELTPQQLIQQWEDNTPIALLPLRLETKFRQTANGQELLVRIYPDDIAVVTHEKVLTEKEIEFGTALWKTLFAAGDDLQKKRDAWKVVTDKFGVNRAAWVGKQTKPLNWDSRGQLQSADDLQFPTFDVTKPDKWTEAPHTKVMPDRFVLLGYRAKKQVLSQIGKQVNDVVILGPAPVDDGEQPSVTRDPVTNRIIYGDDFKWVADFELAVDSGLGFRVPLQDAEASTGYDQLLVVGLKLSADKTGNQAFLEELLENHRYSIKGLSLIQQGTPTNNTEAEDAGYSQNQSVDDIIAFIEKDQMLFAPVADLKEATDGQRVADYLGINYEVLQTVQNANLFDHKEAVAMNTALYATTLGYYMNSMLNEVLSDEDLIKLRTHCTKYVTGRGPLAALRIGNQPYGIAVTSSFNDWTYSTNNDIVIFRDKFYPALFKVLQYTSGEWKKKVDELAHITKGGSAGETLMKVLGLNPTSVEYFQRIGYSYDYLKNLDAFGWGGKYFSDVFGMVLESMTVRTLLKNFGYSQKNDDGTLKSWPLLLQIIFQHYHTQLDNKNLIDGEPLSEEHLIKPYDEAANLNYIHWLLANAADEDSLQKQDFGTAAKPHSLLYLMLLNSMILEASHSIFLYFKANNIVANELVRSRKFMNISSAPSVSPWEVFKAPANKVVDAEASTLPLYQYIHSEIPPFTIVSNLAENKWALNVLKDLPTARSERIFAEHIDSLSYRLDAWQTSLFDVRLQQQRGITQSNEQRQMGIYLGAYGYLENVRPNNKRIKMAEERLPPSMREQADNLFVESGNGGYVQAPTLNHATAAAILRNGYLTHASSADKETLSVNLSSERVRRAKYLLDGVRNGQTLEALLGYQFERGLHDWSTRPANPVILAQLKPIFRQAFPLKKTKVPQEGKTTGPEEVTNDYHVVNGLALANVATPFPYGITTFPALSAEQISAIEYEKAQMENTLDAMRDVLTSESAYQLALGNFDRAASVMQAVSNTNITPEIEVIDSARSTSLSLTNRVVVHFDFAFVGNPWPAVPLTQKAQTEQGLNHWLGSLLGDPAKTECTVRAVDAAGVVLKRADNSNIVRTVSLADLSVQPLDFVLLIRNKLEESGTSELESRIRYFFAQAEDLEDNVIVKIDFSETSNDADLSLRSLREILPFANYLRELISGSKTLTARDYEPASKTKTASAVDPNNVNLVDLRARVEQIFSSFETLAAGLTTAVADASLKTKATTDALRNKLKEFADAGFVFAFPQSSVGFEDATIDLLVTQGISVLKRYADIKIEFNKSLAKVNGASTGPNEKVSLLTSMAKSLLGADYVLLPRFSFNNTLDVAKAYGAKDDLLTYAKDVLKMKLPVNEWLHGASLVRKKMHTLEMVRLLNDGFNDAPLEASPIQLPYRDKDTWLAVEYPEGTTIVHDTLSFVQYAPQGFNAAAEQCGLLFDDWTEVIPSKEEVSGIGFNYNQPNSSPPQTILLAVTPEQTGRWQWENLLATILDSVDRAKERAIEPDQLDTIPGLTTLLPAVLAEFGTSAFTHISLDYSFNIKKVYEEATTLYSIQK</sequence>
<evidence type="ECO:0000313" key="3">
    <source>
        <dbReference type="Proteomes" id="UP000321204"/>
    </source>
</evidence>
<keyword evidence="1" id="KW-0175">Coiled coil</keyword>
<proteinExistence type="predicted"/>
<feature type="coiled-coil region" evidence="1">
    <location>
        <begin position="3"/>
        <end position="193"/>
    </location>
</feature>
<evidence type="ECO:0000313" key="2">
    <source>
        <dbReference type="EMBL" id="QEC56280.1"/>
    </source>
</evidence>
<name>A0A5B8UJN7_9BACT</name>
<protein>
    <submittedName>
        <fullName evidence="2">Uncharacterized protein</fullName>
    </submittedName>
</protein>
<dbReference type="EMBL" id="CP042433">
    <property type="protein sequence ID" value="QEC56280.1"/>
    <property type="molecule type" value="Genomic_DNA"/>
</dbReference>
<gene>
    <name evidence="2" type="ORF">FSB75_10375</name>
</gene>
<keyword evidence="3" id="KW-1185">Reference proteome</keyword>
<dbReference type="KEGG" id="fgg:FSB75_10375"/>
<dbReference type="RefSeq" id="WP_146786678.1">
    <property type="nucleotide sequence ID" value="NZ_BAABIO010000001.1"/>
</dbReference>
<evidence type="ECO:0000256" key="1">
    <source>
        <dbReference type="SAM" id="Coils"/>
    </source>
</evidence>
<organism evidence="2 3">
    <name type="scientific">Flavisolibacter ginsenosidimutans</name>
    <dbReference type="NCBI Taxonomy" id="661481"/>
    <lineage>
        <taxon>Bacteria</taxon>
        <taxon>Pseudomonadati</taxon>
        <taxon>Bacteroidota</taxon>
        <taxon>Chitinophagia</taxon>
        <taxon>Chitinophagales</taxon>
        <taxon>Chitinophagaceae</taxon>
        <taxon>Flavisolibacter</taxon>
    </lineage>
</organism>
<dbReference type="Proteomes" id="UP000321204">
    <property type="component" value="Chromosome"/>
</dbReference>